<dbReference type="InterPro" id="IPR029044">
    <property type="entry name" value="Nucleotide-diphossugar_trans"/>
</dbReference>
<evidence type="ECO:0000256" key="5">
    <source>
        <dbReference type="ARBA" id="ARBA00023136"/>
    </source>
</evidence>
<evidence type="ECO:0000256" key="2">
    <source>
        <dbReference type="ARBA" id="ARBA00022475"/>
    </source>
</evidence>
<keyword evidence="3" id="KW-0328">Glycosyltransferase</keyword>
<dbReference type="Gene3D" id="3.90.550.10">
    <property type="entry name" value="Spore Coat Polysaccharide Biosynthesis Protein SpsA, Chain A"/>
    <property type="match status" value="1"/>
</dbReference>
<comment type="caution">
    <text evidence="7">The sequence shown here is derived from an EMBL/GenBank/DDBJ whole genome shotgun (WGS) entry which is preliminary data.</text>
</comment>
<dbReference type="InterPro" id="IPR026461">
    <property type="entry name" value="Trfase_2_rSAM/seldom_assoc"/>
</dbReference>
<evidence type="ECO:0000313" key="8">
    <source>
        <dbReference type="Proteomes" id="UP000602442"/>
    </source>
</evidence>
<comment type="subcellular location">
    <subcellularLocation>
        <location evidence="1">Cell membrane</location>
    </subcellularLocation>
</comment>
<feature type="domain" description="Glycosyltransferase 2-like" evidence="6">
    <location>
        <begin position="11"/>
        <end position="172"/>
    </location>
</feature>
<dbReference type="Proteomes" id="UP000602442">
    <property type="component" value="Unassembled WGS sequence"/>
</dbReference>
<dbReference type="Pfam" id="PF00535">
    <property type="entry name" value="Glycos_transf_2"/>
    <property type="match status" value="1"/>
</dbReference>
<dbReference type="CDD" id="cd02522">
    <property type="entry name" value="GT_2_like_a"/>
    <property type="match status" value="1"/>
</dbReference>
<dbReference type="PANTHER" id="PTHR43646:SF2">
    <property type="entry name" value="GLYCOSYLTRANSFERASE 2-LIKE DOMAIN-CONTAINING PROTEIN"/>
    <property type="match status" value="1"/>
</dbReference>
<evidence type="ECO:0000256" key="4">
    <source>
        <dbReference type="ARBA" id="ARBA00022679"/>
    </source>
</evidence>
<evidence type="ECO:0000259" key="6">
    <source>
        <dbReference type="Pfam" id="PF00535"/>
    </source>
</evidence>
<accession>A0ABS0N109</accession>
<keyword evidence="8" id="KW-1185">Reference proteome</keyword>
<proteinExistence type="predicted"/>
<protein>
    <submittedName>
        <fullName evidence="7">Glycosyltransferase</fullName>
    </submittedName>
</protein>
<keyword evidence="2" id="KW-1003">Cell membrane</keyword>
<dbReference type="InterPro" id="IPR001173">
    <property type="entry name" value="Glyco_trans_2-like"/>
</dbReference>
<evidence type="ECO:0000256" key="3">
    <source>
        <dbReference type="ARBA" id="ARBA00022676"/>
    </source>
</evidence>
<reference evidence="7 8" key="1">
    <citation type="submission" date="2020-11" db="EMBL/GenBank/DDBJ databases">
        <title>Erythrobacter sediminis sp. nov., a marine bacterium from a tidal flat of Garorim Bay.</title>
        <authorList>
            <person name="Kim D."/>
            <person name="Yoo Y."/>
            <person name="Kim J.-J."/>
        </authorList>
    </citation>
    <scope>NUCLEOTIDE SEQUENCE [LARGE SCALE GENOMIC DNA]</scope>
    <source>
        <strain evidence="7 8">JGD-13</strain>
    </source>
</reference>
<organism evidence="7 8">
    <name type="scientific">Aurantiacibacter sediminis</name>
    <dbReference type="NCBI Taxonomy" id="2793064"/>
    <lineage>
        <taxon>Bacteria</taxon>
        <taxon>Pseudomonadati</taxon>
        <taxon>Pseudomonadota</taxon>
        <taxon>Alphaproteobacteria</taxon>
        <taxon>Sphingomonadales</taxon>
        <taxon>Erythrobacteraceae</taxon>
        <taxon>Aurantiacibacter</taxon>
    </lineage>
</organism>
<dbReference type="EMBL" id="JAEANY010000001">
    <property type="protein sequence ID" value="MBH5320980.1"/>
    <property type="molecule type" value="Genomic_DNA"/>
</dbReference>
<dbReference type="SUPFAM" id="SSF53448">
    <property type="entry name" value="Nucleotide-diphospho-sugar transferases"/>
    <property type="match status" value="1"/>
</dbReference>
<evidence type="ECO:0000313" key="7">
    <source>
        <dbReference type="EMBL" id="MBH5320980.1"/>
    </source>
</evidence>
<name>A0ABS0N109_9SPHN</name>
<gene>
    <name evidence="7" type="ORF">I5L03_00105</name>
</gene>
<sequence length="247" mass="27941">MAGIDCVSRTTIVIPMLNEERALPRLAEHLAKLDPQPMEVVAVDGGSTDRSVELAQAQGWRVIETEAGRGRQINAGVEAAAGEYVVVLHADTVPPMHFIAAIEETLADERISLAGFRPILRGPDKTRWGTTLHNWAKTWYAPLLFRPHLFVRGCRLLFGDHAMFFRRAQFLDCGGCDPEAKVMEEADLCIRMTRFGRVKMIADRVETSDRRIAEWGSFKANWIYLKVGFLWGLGAKKRLERYYPDVR</sequence>
<keyword evidence="5" id="KW-0472">Membrane</keyword>
<dbReference type="PANTHER" id="PTHR43646">
    <property type="entry name" value="GLYCOSYLTRANSFERASE"/>
    <property type="match status" value="1"/>
</dbReference>
<evidence type="ECO:0000256" key="1">
    <source>
        <dbReference type="ARBA" id="ARBA00004236"/>
    </source>
</evidence>
<keyword evidence="4" id="KW-0808">Transferase</keyword>